<dbReference type="Proteomes" id="UP001228139">
    <property type="component" value="Chromosome"/>
</dbReference>
<dbReference type="KEGG" id="epi:Q3V30_12190"/>
<name>A0AA50DJP0_9GAMM</name>
<gene>
    <name evidence="1" type="ORF">Q3V30_12190</name>
</gene>
<evidence type="ECO:0000313" key="1">
    <source>
        <dbReference type="EMBL" id="WLS77250.1"/>
    </source>
</evidence>
<dbReference type="AlphaFoldDB" id="A0AA50DJP0"/>
<protein>
    <submittedName>
        <fullName evidence="1">Uncharacterized protein</fullName>
    </submittedName>
</protein>
<organism evidence="1 2">
    <name type="scientific">Erwinia pyri</name>
    <dbReference type="NCBI Taxonomy" id="3062598"/>
    <lineage>
        <taxon>Bacteria</taxon>
        <taxon>Pseudomonadati</taxon>
        <taxon>Pseudomonadota</taxon>
        <taxon>Gammaproteobacteria</taxon>
        <taxon>Enterobacterales</taxon>
        <taxon>Erwiniaceae</taxon>
        <taxon>Erwinia</taxon>
    </lineage>
</organism>
<dbReference type="EMBL" id="CP132353">
    <property type="protein sequence ID" value="WLS77250.1"/>
    <property type="molecule type" value="Genomic_DNA"/>
</dbReference>
<evidence type="ECO:0000313" key="2">
    <source>
        <dbReference type="Proteomes" id="UP001228139"/>
    </source>
</evidence>
<proteinExistence type="predicted"/>
<sequence>MIMKLTEHEMRGVITGKALPADIRFGESVPAYLVRKFDEFQEQVKALPAENEELKYVIAQLLQDAQRIQQLEPNAGTEARISTAKNALRAAPDAEEGV</sequence>
<dbReference type="RefSeq" id="WP_306206005.1">
    <property type="nucleotide sequence ID" value="NZ_CP132353.1"/>
</dbReference>
<accession>A0AA50DJP0</accession>
<keyword evidence="2" id="KW-1185">Reference proteome</keyword>
<reference evidence="1 2" key="1">
    <citation type="submission" date="2023-07" db="EMBL/GenBank/DDBJ databases">
        <title>Pathogenic bacteria of pear tree diseases.</title>
        <authorList>
            <person name="Zhang Z."/>
            <person name="He L."/>
            <person name="Huang R."/>
        </authorList>
    </citation>
    <scope>NUCLEOTIDE SEQUENCE [LARGE SCALE GENOMIC DNA]</scope>
    <source>
        <strain evidence="1 2">DE2</strain>
    </source>
</reference>